<dbReference type="EMBL" id="AGBW02011217">
    <property type="protein sequence ID" value="OWR47019.1"/>
    <property type="molecule type" value="Genomic_DNA"/>
</dbReference>
<dbReference type="KEGG" id="dpl:KGM_209238"/>
<proteinExistence type="predicted"/>
<evidence type="ECO:0000313" key="4">
    <source>
        <dbReference type="Proteomes" id="UP000007151"/>
    </source>
</evidence>
<dbReference type="EMBL" id="AGBW02012158">
    <property type="protein sequence ID" value="OWR45555.1"/>
    <property type="molecule type" value="Genomic_DNA"/>
</dbReference>
<evidence type="ECO:0000313" key="2">
    <source>
        <dbReference type="EMBL" id="OWR45555.1"/>
    </source>
</evidence>
<keyword evidence="4" id="KW-1185">Reference proteome</keyword>
<name>A0A212EZU2_DANPL</name>
<dbReference type="eggNOG" id="ENOG502TCQU">
    <property type="taxonomic scope" value="Eukaryota"/>
</dbReference>
<protein>
    <submittedName>
        <fullName evidence="3">Uncharacterized protein</fullName>
    </submittedName>
</protein>
<dbReference type="Proteomes" id="UP000007151">
    <property type="component" value="Unassembled WGS sequence"/>
</dbReference>
<dbReference type="AlphaFoldDB" id="A0A212EZU2"/>
<feature type="region of interest" description="Disordered" evidence="1">
    <location>
        <begin position="31"/>
        <end position="50"/>
    </location>
</feature>
<gene>
    <name evidence="2" type="ORF">KGM_209237</name>
    <name evidence="3" type="ORF">KGM_209238</name>
</gene>
<comment type="caution">
    <text evidence="3">The sequence shown here is derived from an EMBL/GenBank/DDBJ whole genome shotgun (WGS) entry which is preliminary data.</text>
</comment>
<sequence>MARGDEIKTASKATNACKQFDVSAPIKKPIASQYASQSGKTSEQKNYGAWGPTFKDKRTFVDMHHC</sequence>
<evidence type="ECO:0000256" key="1">
    <source>
        <dbReference type="SAM" id="MobiDB-lite"/>
    </source>
</evidence>
<dbReference type="InParanoid" id="A0A212EZU2"/>
<organism evidence="3 4">
    <name type="scientific">Danaus plexippus plexippus</name>
    <dbReference type="NCBI Taxonomy" id="278856"/>
    <lineage>
        <taxon>Eukaryota</taxon>
        <taxon>Metazoa</taxon>
        <taxon>Ecdysozoa</taxon>
        <taxon>Arthropoda</taxon>
        <taxon>Hexapoda</taxon>
        <taxon>Insecta</taxon>
        <taxon>Pterygota</taxon>
        <taxon>Neoptera</taxon>
        <taxon>Endopterygota</taxon>
        <taxon>Lepidoptera</taxon>
        <taxon>Glossata</taxon>
        <taxon>Ditrysia</taxon>
        <taxon>Papilionoidea</taxon>
        <taxon>Nymphalidae</taxon>
        <taxon>Danainae</taxon>
        <taxon>Danaini</taxon>
        <taxon>Danaina</taxon>
        <taxon>Danaus</taxon>
        <taxon>Danaus</taxon>
    </lineage>
</organism>
<dbReference type="KEGG" id="dpl:KGM_209237"/>
<evidence type="ECO:0000313" key="3">
    <source>
        <dbReference type="EMBL" id="OWR47019.1"/>
    </source>
</evidence>
<accession>A0A212EZU2</accession>
<reference evidence="3" key="2">
    <citation type="submission" date="2012-10" db="EMBL/GenBank/DDBJ databases">
        <title>MonarchBase: the monarch butterfly genome database.</title>
        <authorList>
            <person name="Zhan S."/>
            <person name="Reppert S.M."/>
        </authorList>
    </citation>
    <scope>NUCLEOTIDE SEQUENCE</scope>
    <source>
        <strain evidence="3">F-2</strain>
    </source>
</reference>
<reference evidence="3 4" key="1">
    <citation type="journal article" date="2011" name="Cell">
        <title>The monarch butterfly genome yields insights into long-distance migration.</title>
        <authorList>
            <person name="Zhan S."/>
            <person name="Merlin C."/>
            <person name="Boore J.L."/>
            <person name="Reppert S.M."/>
        </authorList>
    </citation>
    <scope>NUCLEOTIDE SEQUENCE [LARGE SCALE GENOMIC DNA]</scope>
    <source>
        <strain evidence="3">F-2</strain>
    </source>
</reference>
<feature type="compositionally biased region" description="Polar residues" evidence="1">
    <location>
        <begin position="33"/>
        <end position="45"/>
    </location>
</feature>